<feature type="region of interest" description="Disordered" evidence="4">
    <location>
        <begin position="214"/>
        <end position="289"/>
    </location>
</feature>
<dbReference type="Gene3D" id="3.30.450.20">
    <property type="entry name" value="PAS domain"/>
    <property type="match status" value="2"/>
</dbReference>
<dbReference type="InterPro" id="IPR004358">
    <property type="entry name" value="Sig_transdc_His_kin-like_C"/>
</dbReference>
<dbReference type="CDD" id="cd00156">
    <property type="entry name" value="REC"/>
    <property type="match status" value="1"/>
</dbReference>
<dbReference type="FunFam" id="1.10.287.130:FF:000079">
    <property type="entry name" value="Unplaced genomic scaffold supercont1.240, whole genome shotgun sequence"/>
    <property type="match status" value="1"/>
</dbReference>
<feature type="compositionally biased region" description="Low complexity" evidence="4">
    <location>
        <begin position="1711"/>
        <end position="1721"/>
    </location>
</feature>
<dbReference type="SUPFAM" id="SSF52172">
    <property type="entry name" value="CheY-like"/>
    <property type="match status" value="2"/>
</dbReference>
<dbReference type="InterPro" id="IPR036097">
    <property type="entry name" value="HisK_dim/P_sf"/>
</dbReference>
<dbReference type="PROSITE" id="PS50109">
    <property type="entry name" value="HIS_KIN"/>
    <property type="match status" value="2"/>
</dbReference>
<dbReference type="Pfam" id="PF00072">
    <property type="entry name" value="Response_reg"/>
    <property type="match status" value="2"/>
</dbReference>
<dbReference type="SUPFAM" id="SSF47384">
    <property type="entry name" value="Homodimeric domain of signal transducing histidine kinase"/>
    <property type="match status" value="2"/>
</dbReference>
<dbReference type="PANTHER" id="PTHR43547:SF2">
    <property type="entry name" value="HYBRID SIGNAL TRANSDUCTION HISTIDINE KINASE C"/>
    <property type="match status" value="1"/>
</dbReference>
<evidence type="ECO:0000256" key="3">
    <source>
        <dbReference type="SAM" id="Coils"/>
    </source>
</evidence>
<feature type="modified residue" description="4-aspartylphosphate" evidence="2">
    <location>
        <position position="1736"/>
    </location>
</feature>
<dbReference type="EMBL" id="CP144100">
    <property type="protein sequence ID" value="WWC87709.1"/>
    <property type="molecule type" value="Genomic_DNA"/>
</dbReference>
<name>A0AAX4JS35_9TREE</name>
<dbReference type="GO" id="GO:0000155">
    <property type="term" value="F:phosphorelay sensor kinase activity"/>
    <property type="evidence" value="ECO:0007669"/>
    <property type="project" value="InterPro"/>
</dbReference>
<dbReference type="CDD" id="cd00082">
    <property type="entry name" value="HisKA"/>
    <property type="match status" value="2"/>
</dbReference>
<evidence type="ECO:0008006" key="9">
    <source>
        <dbReference type="Google" id="ProtNLM"/>
    </source>
</evidence>
<protein>
    <recommendedName>
        <fullName evidence="9">Two-component system sensor protein</fullName>
    </recommendedName>
</protein>
<organism evidence="7 8">
    <name type="scientific">Kwoniella dendrophila CBS 6074</name>
    <dbReference type="NCBI Taxonomy" id="1295534"/>
    <lineage>
        <taxon>Eukaryota</taxon>
        <taxon>Fungi</taxon>
        <taxon>Dikarya</taxon>
        <taxon>Basidiomycota</taxon>
        <taxon>Agaricomycotina</taxon>
        <taxon>Tremellomycetes</taxon>
        <taxon>Tremellales</taxon>
        <taxon>Cryptococcaceae</taxon>
        <taxon>Kwoniella</taxon>
    </lineage>
</organism>
<feature type="compositionally biased region" description="Basic and acidic residues" evidence="4">
    <location>
        <begin position="247"/>
        <end position="259"/>
    </location>
</feature>
<dbReference type="PROSITE" id="PS50110">
    <property type="entry name" value="RESPONSE_REGULATORY"/>
    <property type="match status" value="2"/>
</dbReference>
<dbReference type="InterPro" id="IPR005467">
    <property type="entry name" value="His_kinase_dom"/>
</dbReference>
<feature type="domain" description="Histidine kinase" evidence="5">
    <location>
        <begin position="766"/>
        <end position="986"/>
    </location>
</feature>
<feature type="domain" description="Histidine kinase" evidence="5">
    <location>
        <begin position="1322"/>
        <end position="1594"/>
    </location>
</feature>
<dbReference type="FunFam" id="3.40.50.2300:FF:000307">
    <property type="entry name" value="Receptor-like histidine kinase BpdS"/>
    <property type="match status" value="1"/>
</dbReference>
<dbReference type="InterPro" id="IPR003661">
    <property type="entry name" value="HisK_dim/P_dom"/>
</dbReference>
<accession>A0AAX4JS35</accession>
<dbReference type="GeneID" id="91093273"/>
<dbReference type="CDD" id="cd17546">
    <property type="entry name" value="REC_hyHK_CKI1_RcsC-like"/>
    <property type="match status" value="1"/>
</dbReference>
<dbReference type="RefSeq" id="XP_066074472.1">
    <property type="nucleotide sequence ID" value="XM_066218375.1"/>
</dbReference>
<evidence type="ECO:0000313" key="7">
    <source>
        <dbReference type="EMBL" id="WWC87709.1"/>
    </source>
</evidence>
<dbReference type="PRINTS" id="PR00344">
    <property type="entry name" value="BCTRLSENSOR"/>
</dbReference>
<evidence type="ECO:0000259" key="6">
    <source>
        <dbReference type="PROSITE" id="PS50110"/>
    </source>
</evidence>
<dbReference type="Pfam" id="PF02518">
    <property type="entry name" value="HATPase_c"/>
    <property type="match status" value="2"/>
</dbReference>
<dbReference type="FunFam" id="3.40.50.2300:FF:000230">
    <property type="entry name" value="Unplaced genomic scaffold supercont1.240, whole genome shotgun sequence"/>
    <property type="match status" value="1"/>
</dbReference>
<dbReference type="SUPFAM" id="SSF55874">
    <property type="entry name" value="ATPase domain of HSP90 chaperone/DNA topoisomerase II/histidine kinase"/>
    <property type="match status" value="2"/>
</dbReference>
<dbReference type="Pfam" id="PF00512">
    <property type="entry name" value="HisKA"/>
    <property type="match status" value="1"/>
</dbReference>
<feature type="region of interest" description="Disordered" evidence="4">
    <location>
        <begin position="1621"/>
        <end position="1660"/>
    </location>
</feature>
<dbReference type="InterPro" id="IPR003594">
    <property type="entry name" value="HATPase_dom"/>
</dbReference>
<feature type="compositionally biased region" description="Polar residues" evidence="4">
    <location>
        <begin position="260"/>
        <end position="289"/>
    </location>
</feature>
<dbReference type="Gene3D" id="3.40.50.2300">
    <property type="match status" value="2"/>
</dbReference>
<feature type="coiled-coil region" evidence="3">
    <location>
        <begin position="1292"/>
        <end position="1319"/>
    </location>
</feature>
<evidence type="ECO:0000256" key="1">
    <source>
        <dbReference type="ARBA" id="ARBA00022553"/>
    </source>
</evidence>
<dbReference type="Proteomes" id="UP001355207">
    <property type="component" value="Chromosome 3"/>
</dbReference>
<feature type="modified residue" description="4-aspartylphosphate" evidence="2">
    <location>
        <position position="1098"/>
    </location>
</feature>
<feature type="compositionally biased region" description="Low complexity" evidence="4">
    <location>
        <begin position="1640"/>
        <end position="1651"/>
    </location>
</feature>
<feature type="compositionally biased region" description="Polar residues" evidence="4">
    <location>
        <begin position="214"/>
        <end position="235"/>
    </location>
</feature>
<proteinExistence type="predicted"/>
<feature type="compositionally biased region" description="Polar residues" evidence="4">
    <location>
        <begin position="124"/>
        <end position="138"/>
    </location>
</feature>
<evidence type="ECO:0000259" key="5">
    <source>
        <dbReference type="PROSITE" id="PS50109"/>
    </source>
</evidence>
<gene>
    <name evidence="7" type="ORF">L201_002601</name>
</gene>
<dbReference type="InterPro" id="IPR001789">
    <property type="entry name" value="Sig_transdc_resp-reg_receiver"/>
</dbReference>
<dbReference type="PANTHER" id="PTHR43547">
    <property type="entry name" value="TWO-COMPONENT HISTIDINE KINASE"/>
    <property type="match status" value="1"/>
</dbReference>
<keyword evidence="3" id="KW-0175">Coiled coil</keyword>
<feature type="compositionally biased region" description="Low complexity" evidence="4">
    <location>
        <begin position="351"/>
        <end position="370"/>
    </location>
</feature>
<feature type="region of interest" description="Disordered" evidence="4">
    <location>
        <begin position="1707"/>
        <end position="1727"/>
    </location>
</feature>
<evidence type="ECO:0000256" key="2">
    <source>
        <dbReference type="PROSITE-ProRule" id="PRU00169"/>
    </source>
</evidence>
<feature type="domain" description="Response regulatory" evidence="6">
    <location>
        <begin position="1663"/>
        <end position="1806"/>
    </location>
</feature>
<dbReference type="InterPro" id="IPR036890">
    <property type="entry name" value="HATPase_C_sf"/>
</dbReference>
<dbReference type="SMART" id="SM00448">
    <property type="entry name" value="REC"/>
    <property type="match status" value="2"/>
</dbReference>
<feature type="compositionally biased region" description="Low complexity" evidence="4">
    <location>
        <begin position="144"/>
        <end position="153"/>
    </location>
</feature>
<evidence type="ECO:0000313" key="8">
    <source>
        <dbReference type="Proteomes" id="UP001355207"/>
    </source>
</evidence>
<evidence type="ECO:0000256" key="4">
    <source>
        <dbReference type="SAM" id="MobiDB-lite"/>
    </source>
</evidence>
<feature type="region of interest" description="Disordered" evidence="4">
    <location>
        <begin position="330"/>
        <end position="372"/>
    </location>
</feature>
<sequence length="1818" mass="200925">MAFTGSEENVDLSSIPLSFLEAYQFPAFVLVVPITKKTRPKLISRDTDITIRNYSSNSSYLDNEYYDDISPLSGPSRQPFPSNPIIWGNEKWYSLTQGRSIGDCIEMNVQNRLQSWIQGDLEESMTNSPLSGDNNGNVTGYPFSRPSSVSSSSTQGLEGGFKLNIKWPKPISLLLAKTILPLSPSSTTHSFCIITSQIINDSISIPSKNNISWSNVTSPTERPSNPTSIGSSMSVDQRRTLVINRDNSIDMNRHRDSNDTRSSFASTKSSGNSEYSYHRPSASSGLGTSIDVGSSVSQIGSPSLASGSSSSYNSTGGYFNQSIWGDREINSTNDKIRTKSSISSKQRKNSPHPSSNSSNSGQRQSISSKSTKFRTSANEAEQFWEMVENIDWKKTPLGDRSKWRDVIDPILSIVFESKSSDCVWLGPDLRQVYNKGYSQLLDHPRSMGRPAKEVWASVWDTIEPYVKLCMSGTAVFKDNDPIFFKRYGNNVLMEHYHSWRYVPIAGKDGSILGIFNQSVETTEKVLQDRRLASSRDLAERMLIVRSMDEYFGAVVEVLEENSKDAPFFMCYKIQQTENNSAHVQVQATLEATVGVPENHPSAEKKLSFTLPPIRTRANFGPNADRLSSPTLSAISALSSGSGRVCHVTSDGHQWPILKALNTRQCVIVDDCSELIEGYSICQWDELPFAAIVIPICSDGSIEVPDGVIIMGLNVRRPFDAEYDGWVNGIRSQLVSTLANVKAAEAEQRMEEDNARMEKAKAAWFRGAAHDLRSPLTLIAGPLSDLMDDNPTPKQRTALVTAQRNIDRLMRLVNALMDFSRLEAGRMEGRFLPTDLGSFVTDLAALFRPAVERLGIQYTIDVEPCDHLVYVDPTLFETIISNIIGNALKYTEKGSITVQVRYTDHAEISVIDTGVGIPEDEVPLVTEWYHRATTAIHAGTQGSGLGLALAKELLRLHCGDLIVSSKTASTPNQPHGSTFTARIPLSFKPLPPTSSMTTSKFGSYGAAVANEVLRWNKEDGESSSSDGVTTDSILGSNSKFSDGFLFEKTDTVLLVEDNTDMRNYIKQILTPFCTVIEASNGQQALEMAISNPPNLILSDMLMPKMNGLELLQEIRNHPNTKIIPMVLLSAIAGDESRVEALMMGAEDYLAKPFKPKELVARVHLHLQVGKKRAHLEKLYLERETEIAVLSDYCPSGIMRANSNTGEITYANKAWREQGDLLNDDPNRWPEYLDEDTRKRLEKLWGDYIKDKNAKEFRVNWRYQNTGRVCSGIFIKLESVNPSMSGILGCTTDITHEEQRLIEAEQRRQEAEESKHQQELLIDLTSHEIRTPVSAILQCSSLVKENLISLKDQLRYTTNGFIPTKELLDDLEEDVDALESIYQCGLVQERIAGDVLSLARIQLDMLSLYDIEVNLRKEARKVLSVFASEAKTKKIDLVLQFGDTLELGKVMSIKTDPVRLGQVVTNLISNAIRFTSASDTRRITVKYDISFTPPAEDSCALPSALGIPSRLPADEDTPIWLFVSVTDTGPGMSPKELAVLFKRFAQGNKMIHTKYGGSGLGLFICRKITELLGGRIEVLSQLGEGSVFRFFIKTRTVAPPSALASYVEATNLGALKSPSATNYSSIPASSSPLPSPLPSPSPSIMSSGTSSSSPTPPPTNNEAEHILIVEDNIINQTVLKRQIVKAGLTCDVANNGLEALNLIRESHRQFKRSGNSNSNSSNNEGAQRKKPYDVVLMDLEMPVMDGLTAIKELRESEKSGSLYRNFVIALTGNARQGQIDQALAAGMDDVVIKPYVLKNLLTKIRGLTAKRAELENANKE</sequence>
<dbReference type="Gene3D" id="3.30.565.10">
    <property type="entry name" value="Histidine kinase-like ATPase, C-terminal domain"/>
    <property type="match status" value="2"/>
</dbReference>
<feature type="region of interest" description="Disordered" evidence="4">
    <location>
        <begin position="124"/>
        <end position="155"/>
    </location>
</feature>
<feature type="domain" description="Response regulatory" evidence="6">
    <location>
        <begin position="1050"/>
        <end position="1165"/>
    </location>
</feature>
<keyword evidence="1 2" id="KW-0597">Phosphoprotein</keyword>
<reference evidence="7 8" key="1">
    <citation type="submission" date="2024-01" db="EMBL/GenBank/DDBJ databases">
        <title>Comparative genomics of Cryptococcus and Kwoniella reveals pathogenesis evolution and contrasting modes of karyotype evolution via chromosome fusion or intercentromeric recombination.</title>
        <authorList>
            <person name="Coelho M.A."/>
            <person name="David-Palma M."/>
            <person name="Shea T."/>
            <person name="Bowers K."/>
            <person name="McGinley-Smith S."/>
            <person name="Mohammad A.W."/>
            <person name="Gnirke A."/>
            <person name="Yurkov A.M."/>
            <person name="Nowrousian M."/>
            <person name="Sun S."/>
            <person name="Cuomo C.A."/>
            <person name="Heitman J."/>
        </authorList>
    </citation>
    <scope>NUCLEOTIDE SEQUENCE [LARGE SCALE GENOMIC DNA]</scope>
    <source>
        <strain evidence="7 8">CBS 6074</strain>
    </source>
</reference>
<dbReference type="SMART" id="SM00387">
    <property type="entry name" value="HATPase_c"/>
    <property type="match status" value="2"/>
</dbReference>
<dbReference type="Gene3D" id="1.10.287.130">
    <property type="match status" value="2"/>
</dbReference>
<dbReference type="InterPro" id="IPR011006">
    <property type="entry name" value="CheY-like_superfamily"/>
</dbReference>
<keyword evidence="8" id="KW-1185">Reference proteome</keyword>
<dbReference type="SMART" id="SM00388">
    <property type="entry name" value="HisKA"/>
    <property type="match status" value="2"/>
</dbReference>